<feature type="domain" description="TOD1/MUCI70 glycosyltransferase-like" evidence="3">
    <location>
        <begin position="38"/>
        <end position="261"/>
    </location>
</feature>
<keyword evidence="2" id="KW-0732">Signal</keyword>
<dbReference type="InterPro" id="IPR048354">
    <property type="entry name" value="TOD1_MUCI70_glycTrfase_dom"/>
</dbReference>
<evidence type="ECO:0000259" key="3">
    <source>
        <dbReference type="Pfam" id="PF04765"/>
    </source>
</evidence>
<evidence type="ECO:0000256" key="1">
    <source>
        <dbReference type="SAM" id="MobiDB-lite"/>
    </source>
</evidence>
<accession>A0A7S4ED89</accession>
<dbReference type="Pfam" id="PF04765">
    <property type="entry name" value="TOD1_MUCI70"/>
    <property type="match status" value="1"/>
</dbReference>
<evidence type="ECO:0000313" key="4">
    <source>
        <dbReference type="EMBL" id="CAE0705000.1"/>
    </source>
</evidence>
<proteinExistence type="predicted"/>
<gene>
    <name evidence="4" type="ORF">PCAL00307_LOCUS20448</name>
</gene>
<dbReference type="AlphaFoldDB" id="A0A7S4ED89"/>
<feature type="region of interest" description="Disordered" evidence="1">
    <location>
        <begin position="312"/>
        <end position="336"/>
    </location>
</feature>
<protein>
    <recommendedName>
        <fullName evidence="3">TOD1/MUCI70 glycosyltransferase-like domain-containing protein</fullName>
    </recommendedName>
</protein>
<evidence type="ECO:0000256" key="2">
    <source>
        <dbReference type="SAM" id="SignalP"/>
    </source>
</evidence>
<dbReference type="EMBL" id="HBIW01023720">
    <property type="protein sequence ID" value="CAE0705000.1"/>
    <property type="molecule type" value="Transcribed_RNA"/>
</dbReference>
<sequence>MWLLLLAATLRTIVAANCSLTQPEDVRLAAALDLATAGCGTVVYTTLAYGPGTRLPHPGTRLAEMAREGSACYIVVAGAASAASLAAHCDVRPWRVVTAGGASGRRASRAVKLRPLLFFRNARYLVFVDWKLRLLRVPSSLVAAMLRDAGFAAFRHPCTAAHTPPTRSPCNHRRPGDPWWRAEAREIARRGVVADADALRVQVQRYSRAGPLVEYVDGALLVWDAMHPVAGALSCAWWTEYNREDSSDRDQLAFARAITAIIPPNPIDDPARSFEASTRRGGVFIVSEGGGRPGACGGLCHQYDSTGTAVAPAGARVLPPSSPAPGPCDSRPHVSK</sequence>
<feature type="chain" id="PRO_5031154192" description="TOD1/MUCI70 glycosyltransferase-like domain-containing protein" evidence="2">
    <location>
        <begin position="16"/>
        <end position="336"/>
    </location>
</feature>
<organism evidence="4">
    <name type="scientific">Pelagomonas calceolata</name>
    <dbReference type="NCBI Taxonomy" id="35677"/>
    <lineage>
        <taxon>Eukaryota</taxon>
        <taxon>Sar</taxon>
        <taxon>Stramenopiles</taxon>
        <taxon>Ochrophyta</taxon>
        <taxon>Pelagophyceae</taxon>
        <taxon>Pelagomonadales</taxon>
        <taxon>Pelagomonadaceae</taxon>
        <taxon>Pelagomonas</taxon>
    </lineage>
</organism>
<name>A0A7S4ED89_9STRA</name>
<reference evidence="4" key="1">
    <citation type="submission" date="2021-01" db="EMBL/GenBank/DDBJ databases">
        <authorList>
            <person name="Corre E."/>
            <person name="Pelletier E."/>
            <person name="Niang G."/>
            <person name="Scheremetjew M."/>
            <person name="Finn R."/>
            <person name="Kale V."/>
            <person name="Holt S."/>
            <person name="Cochrane G."/>
            <person name="Meng A."/>
            <person name="Brown T."/>
            <person name="Cohen L."/>
        </authorList>
    </citation>
    <scope>NUCLEOTIDE SEQUENCE</scope>
    <source>
        <strain evidence="4">CCMP1756</strain>
    </source>
</reference>
<feature type="signal peptide" evidence="2">
    <location>
        <begin position="1"/>
        <end position="15"/>
    </location>
</feature>